<dbReference type="AlphaFoldDB" id="A0A0E9W2R0"/>
<reference evidence="3" key="1">
    <citation type="submission" date="2014-11" db="EMBL/GenBank/DDBJ databases">
        <authorList>
            <person name="Amaro Gonzalez C."/>
        </authorList>
    </citation>
    <scope>NUCLEOTIDE SEQUENCE</scope>
</reference>
<evidence type="ECO:0000256" key="1">
    <source>
        <dbReference type="SAM" id="Phobius"/>
    </source>
</evidence>
<evidence type="ECO:0000256" key="2">
    <source>
        <dbReference type="SAM" id="SignalP"/>
    </source>
</evidence>
<keyword evidence="2" id="KW-0732">Signal</keyword>
<feature type="chain" id="PRO_5002434031" description="G-protein coupled receptors family 1 profile domain-containing protein" evidence="2">
    <location>
        <begin position="17"/>
        <end position="80"/>
    </location>
</feature>
<reference evidence="3" key="2">
    <citation type="journal article" date="2015" name="Fish Shellfish Immunol.">
        <title>Early steps in the European eel (Anguilla anguilla)-Vibrio vulnificus interaction in the gills: Role of the RtxA13 toxin.</title>
        <authorList>
            <person name="Callol A."/>
            <person name="Pajuelo D."/>
            <person name="Ebbesson L."/>
            <person name="Teles M."/>
            <person name="MacKenzie S."/>
            <person name="Amaro C."/>
        </authorList>
    </citation>
    <scope>NUCLEOTIDE SEQUENCE</scope>
</reference>
<feature type="transmembrane region" description="Helical" evidence="1">
    <location>
        <begin position="36"/>
        <end position="59"/>
    </location>
</feature>
<name>A0A0E9W2R0_ANGAN</name>
<evidence type="ECO:0000313" key="3">
    <source>
        <dbReference type="EMBL" id="JAH84647.1"/>
    </source>
</evidence>
<evidence type="ECO:0008006" key="4">
    <source>
        <dbReference type="Google" id="ProtNLM"/>
    </source>
</evidence>
<sequence length="80" mass="9038">MFFFQILCQCVLELHCSHLSVVTVTSALECSVENIFLTYLCSYTLVFVSLPGFMVRIAVKTAAKETIFKPLLSFTIHCHC</sequence>
<dbReference type="EMBL" id="GBXM01023930">
    <property type="protein sequence ID" value="JAH84647.1"/>
    <property type="molecule type" value="Transcribed_RNA"/>
</dbReference>
<proteinExistence type="predicted"/>
<keyword evidence="1" id="KW-0472">Membrane</keyword>
<keyword evidence="1" id="KW-1133">Transmembrane helix</keyword>
<keyword evidence="1" id="KW-0812">Transmembrane</keyword>
<organism evidence="3">
    <name type="scientific">Anguilla anguilla</name>
    <name type="common">European freshwater eel</name>
    <name type="synonym">Muraena anguilla</name>
    <dbReference type="NCBI Taxonomy" id="7936"/>
    <lineage>
        <taxon>Eukaryota</taxon>
        <taxon>Metazoa</taxon>
        <taxon>Chordata</taxon>
        <taxon>Craniata</taxon>
        <taxon>Vertebrata</taxon>
        <taxon>Euteleostomi</taxon>
        <taxon>Actinopterygii</taxon>
        <taxon>Neopterygii</taxon>
        <taxon>Teleostei</taxon>
        <taxon>Anguilliformes</taxon>
        <taxon>Anguillidae</taxon>
        <taxon>Anguilla</taxon>
    </lineage>
</organism>
<protein>
    <recommendedName>
        <fullName evidence="4">G-protein coupled receptors family 1 profile domain-containing protein</fullName>
    </recommendedName>
</protein>
<accession>A0A0E9W2R0</accession>
<feature type="signal peptide" evidence="2">
    <location>
        <begin position="1"/>
        <end position="16"/>
    </location>
</feature>